<dbReference type="SMART" id="SM00138">
    <property type="entry name" value="MeTrc"/>
    <property type="match status" value="1"/>
</dbReference>
<proteinExistence type="predicted"/>
<comment type="caution">
    <text evidence="8">The sequence shown here is derived from an EMBL/GenBank/DDBJ whole genome shotgun (WGS) entry which is preliminary data.</text>
</comment>
<gene>
    <name evidence="8" type="ORF">DFR43_11253</name>
</gene>
<organism evidence="8 9">
    <name type="scientific">Tepidicella xavieri</name>
    <dbReference type="NCBI Taxonomy" id="360241"/>
    <lineage>
        <taxon>Bacteria</taxon>
        <taxon>Pseudomonadati</taxon>
        <taxon>Pseudomonadota</taxon>
        <taxon>Betaproteobacteria</taxon>
        <taxon>Burkholderiales</taxon>
        <taxon>Tepidicella</taxon>
    </lineage>
</organism>
<dbReference type="Gene3D" id="3.40.50.150">
    <property type="entry name" value="Vaccinia Virus protein VP39"/>
    <property type="match status" value="1"/>
</dbReference>
<accession>A0A4R6U6I7</accession>
<keyword evidence="4 5" id="KW-0949">S-adenosyl-L-methionine</keyword>
<feature type="domain" description="CheR-type methyltransferase" evidence="7">
    <location>
        <begin position="7"/>
        <end position="276"/>
    </location>
</feature>
<dbReference type="PRINTS" id="PR00996">
    <property type="entry name" value="CHERMTFRASE"/>
</dbReference>
<dbReference type="InterPro" id="IPR029063">
    <property type="entry name" value="SAM-dependent_MTases_sf"/>
</dbReference>
<dbReference type="RefSeq" id="WP_133598347.1">
    <property type="nucleotide sequence ID" value="NZ_SNYL01000012.1"/>
</dbReference>
<dbReference type="Proteomes" id="UP000295510">
    <property type="component" value="Unassembled WGS sequence"/>
</dbReference>
<feature type="binding site" evidence="6">
    <location>
        <begin position="222"/>
        <end position="223"/>
    </location>
    <ligand>
        <name>S-adenosyl-L-methionine</name>
        <dbReference type="ChEBI" id="CHEBI:59789"/>
    </ligand>
</feature>
<dbReference type="Pfam" id="PF01739">
    <property type="entry name" value="CheR"/>
    <property type="match status" value="1"/>
</dbReference>
<evidence type="ECO:0000256" key="6">
    <source>
        <dbReference type="PIRSR" id="PIRSR000410-1"/>
    </source>
</evidence>
<dbReference type="GO" id="GO:0008983">
    <property type="term" value="F:protein-glutamate O-methyltransferase activity"/>
    <property type="evidence" value="ECO:0007669"/>
    <property type="project" value="UniProtKB-EC"/>
</dbReference>
<dbReference type="InterPro" id="IPR036804">
    <property type="entry name" value="CheR_N_sf"/>
</dbReference>
<dbReference type="AlphaFoldDB" id="A0A4R6U6I7"/>
<evidence type="ECO:0000259" key="7">
    <source>
        <dbReference type="PROSITE" id="PS50123"/>
    </source>
</evidence>
<evidence type="ECO:0000313" key="8">
    <source>
        <dbReference type="EMBL" id="TDQ41376.1"/>
    </source>
</evidence>
<feature type="binding site" evidence="6">
    <location>
        <position position="146"/>
    </location>
    <ligand>
        <name>S-adenosyl-L-methionine</name>
        <dbReference type="ChEBI" id="CHEBI:59789"/>
    </ligand>
</feature>
<keyword evidence="9" id="KW-1185">Reference proteome</keyword>
<dbReference type="SUPFAM" id="SSF47757">
    <property type="entry name" value="Chemotaxis receptor methyltransferase CheR, N-terminal domain"/>
    <property type="match status" value="1"/>
</dbReference>
<dbReference type="InterPro" id="IPR050903">
    <property type="entry name" value="Bact_Chemotaxis_MeTrfase"/>
</dbReference>
<dbReference type="PIRSF" id="PIRSF000410">
    <property type="entry name" value="CheR"/>
    <property type="match status" value="1"/>
</dbReference>
<feature type="binding site" evidence="6">
    <location>
        <position position="90"/>
    </location>
    <ligand>
        <name>S-adenosyl-L-methionine</name>
        <dbReference type="ChEBI" id="CHEBI:59789"/>
    </ligand>
</feature>
<dbReference type="InterPro" id="IPR022642">
    <property type="entry name" value="CheR_C"/>
</dbReference>
<dbReference type="PANTHER" id="PTHR24422">
    <property type="entry name" value="CHEMOTAXIS PROTEIN METHYLTRANSFERASE"/>
    <property type="match status" value="1"/>
</dbReference>
<feature type="binding site" evidence="6">
    <location>
        <position position="122"/>
    </location>
    <ligand>
        <name>S-adenosyl-L-methionine</name>
        <dbReference type="ChEBI" id="CHEBI:59789"/>
    </ligand>
</feature>
<evidence type="ECO:0000256" key="3">
    <source>
        <dbReference type="ARBA" id="ARBA00022679"/>
    </source>
</evidence>
<evidence type="ECO:0000256" key="5">
    <source>
        <dbReference type="PIRNR" id="PIRNR000410"/>
    </source>
</evidence>
<protein>
    <recommendedName>
        <fullName evidence="5">Chemotaxis protein methyltransferase</fullName>
        <ecNumber evidence="5">2.1.1.80</ecNumber>
    </recommendedName>
</protein>
<dbReference type="PANTHER" id="PTHR24422:SF19">
    <property type="entry name" value="CHEMOTAXIS PROTEIN METHYLTRANSFERASE"/>
    <property type="match status" value="1"/>
</dbReference>
<reference evidence="8 9" key="1">
    <citation type="submission" date="2019-03" db="EMBL/GenBank/DDBJ databases">
        <title>Genomic Encyclopedia of Type Strains, Phase IV (KMG-IV): sequencing the most valuable type-strain genomes for metagenomic binning, comparative biology and taxonomic classification.</title>
        <authorList>
            <person name="Goeker M."/>
        </authorList>
    </citation>
    <scope>NUCLEOTIDE SEQUENCE [LARGE SCALE GENOMIC DNA]</scope>
    <source>
        <strain evidence="8 9">DSM 19605</strain>
    </source>
</reference>
<feature type="binding site" evidence="6">
    <location>
        <position position="86"/>
    </location>
    <ligand>
        <name>S-adenosyl-L-methionine</name>
        <dbReference type="ChEBI" id="CHEBI:59789"/>
    </ligand>
</feature>
<evidence type="ECO:0000313" key="9">
    <source>
        <dbReference type="Proteomes" id="UP000295510"/>
    </source>
</evidence>
<dbReference type="SUPFAM" id="SSF53335">
    <property type="entry name" value="S-adenosyl-L-methionine-dependent methyltransferases"/>
    <property type="match status" value="1"/>
</dbReference>
<evidence type="ECO:0000256" key="2">
    <source>
        <dbReference type="ARBA" id="ARBA00022603"/>
    </source>
</evidence>
<dbReference type="InterPro" id="IPR022641">
    <property type="entry name" value="CheR_N"/>
</dbReference>
<dbReference type="EMBL" id="SNYL01000012">
    <property type="protein sequence ID" value="TDQ41376.1"/>
    <property type="molecule type" value="Genomic_DNA"/>
</dbReference>
<dbReference type="Gene3D" id="1.10.155.10">
    <property type="entry name" value="Chemotaxis receptor methyltransferase CheR, N-terminal domain"/>
    <property type="match status" value="1"/>
</dbReference>
<keyword evidence="3 5" id="KW-0808">Transferase</keyword>
<name>A0A4R6U6I7_9BURK</name>
<dbReference type="InterPro" id="IPR000780">
    <property type="entry name" value="CheR_MeTrfase"/>
</dbReference>
<keyword evidence="2 5" id="KW-0489">Methyltransferase</keyword>
<dbReference type="EC" id="2.1.1.80" evidence="5"/>
<sequence>MSDEIALQNREFAWTTADFRRIKDLIYRHAGISLHDGKQAMVYSRIARRLRDTGHTSFKDYLDWLERQGGGDEWQEFVNALTTNLTSFFRENHHFIELSRLVKENPNQDWKIWCSAASTGEEPYSIAITMADVLGINGRFQIWASDIDTKVLSTASRGIYKLEGLKNLSTAQLQKYFLKGKGANEGLARVRPELQKHIQFFTLNLIEDNWSLRETFDVVFCRNVMIYFDNPTQRQVLARIHRLMKPKGTLFVGHAENFSDARSLFALRGKTIYEKV</sequence>
<comment type="function">
    <text evidence="5">Methylation of the membrane-bound methyl-accepting chemotaxis proteins (MCP) to form gamma-glutamyl methyl ester residues in MCP.</text>
</comment>
<dbReference type="OrthoDB" id="9816309at2"/>
<evidence type="ECO:0000256" key="1">
    <source>
        <dbReference type="ARBA" id="ARBA00001541"/>
    </source>
</evidence>
<evidence type="ECO:0000256" key="4">
    <source>
        <dbReference type="ARBA" id="ARBA00022691"/>
    </source>
</evidence>
<dbReference type="GO" id="GO:0032259">
    <property type="term" value="P:methylation"/>
    <property type="evidence" value="ECO:0007669"/>
    <property type="project" value="UniProtKB-KW"/>
</dbReference>
<dbReference type="InterPro" id="IPR026024">
    <property type="entry name" value="Chemotaxis_MeTrfase_CheR"/>
</dbReference>
<feature type="binding site" evidence="6">
    <location>
        <position position="84"/>
    </location>
    <ligand>
        <name>S-adenosyl-L-methionine</name>
        <dbReference type="ChEBI" id="CHEBI:59789"/>
    </ligand>
</feature>
<dbReference type="Pfam" id="PF03705">
    <property type="entry name" value="CheR_N"/>
    <property type="match status" value="1"/>
</dbReference>
<dbReference type="PROSITE" id="PS50123">
    <property type="entry name" value="CHER"/>
    <property type="match status" value="1"/>
</dbReference>
<dbReference type="CDD" id="cd02440">
    <property type="entry name" value="AdoMet_MTases"/>
    <property type="match status" value="1"/>
</dbReference>
<comment type="catalytic activity">
    <reaction evidence="1 5">
        <text>L-glutamyl-[protein] + S-adenosyl-L-methionine = [protein]-L-glutamate 5-O-methyl ester + S-adenosyl-L-homocysteine</text>
        <dbReference type="Rhea" id="RHEA:24452"/>
        <dbReference type="Rhea" id="RHEA-COMP:10208"/>
        <dbReference type="Rhea" id="RHEA-COMP:10311"/>
        <dbReference type="ChEBI" id="CHEBI:29973"/>
        <dbReference type="ChEBI" id="CHEBI:57856"/>
        <dbReference type="ChEBI" id="CHEBI:59789"/>
        <dbReference type="ChEBI" id="CHEBI:82795"/>
        <dbReference type="EC" id="2.1.1.80"/>
    </reaction>
</comment>
<feature type="binding site" evidence="6">
    <location>
        <begin position="204"/>
        <end position="205"/>
    </location>
    <ligand>
        <name>S-adenosyl-L-methionine</name>
        <dbReference type="ChEBI" id="CHEBI:59789"/>
    </ligand>
</feature>